<dbReference type="CDD" id="cd00038">
    <property type="entry name" value="CAP_ED"/>
    <property type="match status" value="1"/>
</dbReference>
<comment type="caution">
    <text evidence="2">The sequence shown here is derived from an EMBL/GenBank/DDBJ whole genome shotgun (WGS) entry which is preliminary data.</text>
</comment>
<evidence type="ECO:0000259" key="1">
    <source>
        <dbReference type="PROSITE" id="PS50042"/>
    </source>
</evidence>
<sequence>MALHDDIRLLSTVPLFQGLNEDQLRLLSFGAERRALLAGMTLFREKSPAECAYVVASGQIELLSHAKNGKTRSEGKVGPGTLLSELALITLVERKYTAQAVEDSEVIRIPRPLFQRLMEEYPDVAAMVEDRIRDNIQGLVSELTKLRSVFG</sequence>
<organism evidence="2 3">
    <name type="scientific">Gellertiella hungarica</name>
    <dbReference type="NCBI Taxonomy" id="1572859"/>
    <lineage>
        <taxon>Bacteria</taxon>
        <taxon>Pseudomonadati</taxon>
        <taxon>Pseudomonadota</taxon>
        <taxon>Alphaproteobacteria</taxon>
        <taxon>Hyphomicrobiales</taxon>
        <taxon>Rhizobiaceae</taxon>
        <taxon>Gellertiella</taxon>
    </lineage>
</organism>
<name>A0A7W6J5T3_9HYPH</name>
<dbReference type="RefSeq" id="WP_183366589.1">
    <property type="nucleotide sequence ID" value="NZ_JACIEZ010000004.1"/>
</dbReference>
<dbReference type="InterPro" id="IPR018490">
    <property type="entry name" value="cNMP-bd_dom_sf"/>
</dbReference>
<dbReference type="PROSITE" id="PS50042">
    <property type="entry name" value="CNMP_BINDING_3"/>
    <property type="match status" value="1"/>
</dbReference>
<dbReference type="Proteomes" id="UP000528286">
    <property type="component" value="Unassembled WGS sequence"/>
</dbReference>
<dbReference type="InterPro" id="IPR014710">
    <property type="entry name" value="RmlC-like_jellyroll"/>
</dbReference>
<dbReference type="GO" id="GO:0003700">
    <property type="term" value="F:DNA-binding transcription factor activity"/>
    <property type="evidence" value="ECO:0007669"/>
    <property type="project" value="TreeGrafter"/>
</dbReference>
<gene>
    <name evidence="2" type="ORF">GGR23_002495</name>
</gene>
<evidence type="ECO:0000313" key="3">
    <source>
        <dbReference type="Proteomes" id="UP000528286"/>
    </source>
</evidence>
<dbReference type="InterPro" id="IPR000595">
    <property type="entry name" value="cNMP-bd_dom"/>
</dbReference>
<feature type="domain" description="Cyclic nucleotide-binding" evidence="1">
    <location>
        <begin position="15"/>
        <end position="118"/>
    </location>
</feature>
<dbReference type="EMBL" id="JACIEZ010000004">
    <property type="protein sequence ID" value="MBB4065294.1"/>
    <property type="molecule type" value="Genomic_DNA"/>
</dbReference>
<dbReference type="SUPFAM" id="SSF51206">
    <property type="entry name" value="cAMP-binding domain-like"/>
    <property type="match status" value="1"/>
</dbReference>
<dbReference type="AlphaFoldDB" id="A0A7W6J5T3"/>
<dbReference type="GO" id="GO:0005829">
    <property type="term" value="C:cytosol"/>
    <property type="evidence" value="ECO:0007669"/>
    <property type="project" value="TreeGrafter"/>
</dbReference>
<reference evidence="2 3" key="1">
    <citation type="submission" date="2020-08" db="EMBL/GenBank/DDBJ databases">
        <title>Genomic Encyclopedia of Type Strains, Phase IV (KMG-IV): sequencing the most valuable type-strain genomes for metagenomic binning, comparative biology and taxonomic classification.</title>
        <authorList>
            <person name="Goeker M."/>
        </authorList>
    </citation>
    <scope>NUCLEOTIDE SEQUENCE [LARGE SCALE GENOMIC DNA]</scope>
    <source>
        <strain evidence="2 3">DSM 29853</strain>
    </source>
</reference>
<evidence type="ECO:0000313" key="2">
    <source>
        <dbReference type="EMBL" id="MBB4065294.1"/>
    </source>
</evidence>
<dbReference type="PANTHER" id="PTHR24567:SF68">
    <property type="entry name" value="DNA-BINDING TRANSCRIPTIONAL DUAL REGULATOR CRP"/>
    <property type="match status" value="1"/>
</dbReference>
<dbReference type="InterPro" id="IPR050397">
    <property type="entry name" value="Env_Response_Regulators"/>
</dbReference>
<proteinExistence type="predicted"/>
<dbReference type="Pfam" id="PF00027">
    <property type="entry name" value="cNMP_binding"/>
    <property type="match status" value="1"/>
</dbReference>
<dbReference type="SMART" id="SM00100">
    <property type="entry name" value="cNMP"/>
    <property type="match status" value="1"/>
</dbReference>
<accession>A0A7W6J5T3</accession>
<dbReference type="Gene3D" id="2.60.120.10">
    <property type="entry name" value="Jelly Rolls"/>
    <property type="match status" value="1"/>
</dbReference>
<keyword evidence="3" id="KW-1185">Reference proteome</keyword>
<protein>
    <submittedName>
        <fullName evidence="2">CRP-like cAMP-binding protein</fullName>
    </submittedName>
</protein>
<dbReference type="PANTHER" id="PTHR24567">
    <property type="entry name" value="CRP FAMILY TRANSCRIPTIONAL REGULATORY PROTEIN"/>
    <property type="match status" value="1"/>
</dbReference>